<feature type="region of interest" description="Disordered" evidence="3">
    <location>
        <begin position="1"/>
        <end position="46"/>
    </location>
</feature>
<feature type="transmembrane region" description="Helical" evidence="4">
    <location>
        <begin position="158"/>
        <end position="180"/>
    </location>
</feature>
<evidence type="ECO:0000313" key="5">
    <source>
        <dbReference type="EMBL" id="ESO89753.1"/>
    </source>
</evidence>
<dbReference type="PANTHER" id="PTHR11689:SF89">
    <property type="entry name" value="CHLORIDE CHANNEL PROTEIN"/>
    <property type="match status" value="1"/>
</dbReference>
<feature type="transmembrane region" description="Helical" evidence="4">
    <location>
        <begin position="117"/>
        <end position="138"/>
    </location>
</feature>
<dbReference type="Gene3D" id="1.10.3080.10">
    <property type="entry name" value="Clc chloride channel"/>
    <property type="match status" value="1"/>
</dbReference>
<keyword evidence="4" id="KW-1133">Transmembrane helix</keyword>
<evidence type="ECO:0000256" key="1">
    <source>
        <dbReference type="ARBA" id="ARBA00022737"/>
    </source>
</evidence>
<evidence type="ECO:0000313" key="6">
    <source>
        <dbReference type="Proteomes" id="UP000030746"/>
    </source>
</evidence>
<keyword evidence="6" id="KW-1185">Reference proteome</keyword>
<accession>V3ZF23</accession>
<dbReference type="InterPro" id="IPR051280">
    <property type="entry name" value="Cl-channel/antiporter"/>
</dbReference>
<dbReference type="Proteomes" id="UP000030746">
    <property type="component" value="Unassembled WGS sequence"/>
</dbReference>
<name>V3ZF23_LOTGI</name>
<dbReference type="EMBL" id="KB202544">
    <property type="protein sequence ID" value="ESO89753.1"/>
    <property type="molecule type" value="Genomic_DNA"/>
</dbReference>
<feature type="non-terminal residue" evidence="5">
    <location>
        <position position="181"/>
    </location>
</feature>
<sequence length="181" mass="20324">MASGDITRAESIDITTGDDPYSPNELRQRKSLSKYGSGSGSEPPKDDGLFCVTDDHTYGAFAQGRDYEPIYITHKYTTEERKALATFESLDYLPSNSEAYKQWLKRKRVSRLEMDRWFMMGMIGFSVGLVGFLLHQIIEIISDVKWDNVSKLIAEGDMALAWLFAVGFSILFIVSSAALVV</sequence>
<gene>
    <name evidence="5" type="ORF">LOTGIDRAFT_164775</name>
</gene>
<keyword evidence="4" id="KW-0812">Transmembrane</keyword>
<organism evidence="5 6">
    <name type="scientific">Lottia gigantea</name>
    <name type="common">Giant owl limpet</name>
    <dbReference type="NCBI Taxonomy" id="225164"/>
    <lineage>
        <taxon>Eukaryota</taxon>
        <taxon>Metazoa</taxon>
        <taxon>Spiralia</taxon>
        <taxon>Lophotrochozoa</taxon>
        <taxon>Mollusca</taxon>
        <taxon>Gastropoda</taxon>
        <taxon>Patellogastropoda</taxon>
        <taxon>Lottioidea</taxon>
        <taxon>Lottiidae</taxon>
        <taxon>Lottia</taxon>
    </lineage>
</organism>
<keyword evidence="4" id="KW-0472">Membrane</keyword>
<dbReference type="GeneID" id="20239836"/>
<evidence type="ECO:0000256" key="2">
    <source>
        <dbReference type="ARBA" id="ARBA00023122"/>
    </source>
</evidence>
<dbReference type="OrthoDB" id="6160805at2759"/>
<evidence type="ECO:0000256" key="4">
    <source>
        <dbReference type="SAM" id="Phobius"/>
    </source>
</evidence>
<protein>
    <submittedName>
        <fullName evidence="5">Uncharacterized protein</fullName>
    </submittedName>
</protein>
<dbReference type="AlphaFoldDB" id="V3ZF23"/>
<dbReference type="PANTHER" id="PTHR11689">
    <property type="entry name" value="CHLORIDE CHANNEL PROTEIN CLC FAMILY MEMBER"/>
    <property type="match status" value="1"/>
</dbReference>
<dbReference type="RefSeq" id="XP_009059545.1">
    <property type="nucleotide sequence ID" value="XM_009061297.1"/>
</dbReference>
<keyword evidence="2" id="KW-0129">CBS domain</keyword>
<dbReference type="HOGENOM" id="CLU_1492686_0_0_1"/>
<dbReference type="GO" id="GO:0015108">
    <property type="term" value="F:chloride transmembrane transporter activity"/>
    <property type="evidence" value="ECO:0007669"/>
    <property type="project" value="TreeGrafter"/>
</dbReference>
<dbReference type="KEGG" id="lgi:LOTGIDRAFT_164775"/>
<reference evidence="5 6" key="1">
    <citation type="journal article" date="2013" name="Nature">
        <title>Insights into bilaterian evolution from three spiralian genomes.</title>
        <authorList>
            <person name="Simakov O."/>
            <person name="Marletaz F."/>
            <person name="Cho S.J."/>
            <person name="Edsinger-Gonzales E."/>
            <person name="Havlak P."/>
            <person name="Hellsten U."/>
            <person name="Kuo D.H."/>
            <person name="Larsson T."/>
            <person name="Lv J."/>
            <person name="Arendt D."/>
            <person name="Savage R."/>
            <person name="Osoegawa K."/>
            <person name="de Jong P."/>
            <person name="Grimwood J."/>
            <person name="Chapman J.A."/>
            <person name="Shapiro H."/>
            <person name="Aerts A."/>
            <person name="Otillar R.P."/>
            <person name="Terry A.Y."/>
            <person name="Boore J.L."/>
            <person name="Grigoriev I.V."/>
            <person name="Lindberg D.R."/>
            <person name="Seaver E.C."/>
            <person name="Weisblat D.A."/>
            <person name="Putnam N.H."/>
            <person name="Rokhsar D.S."/>
        </authorList>
    </citation>
    <scope>NUCLEOTIDE SEQUENCE [LARGE SCALE GENOMIC DNA]</scope>
</reference>
<proteinExistence type="predicted"/>
<keyword evidence="1" id="KW-0677">Repeat</keyword>
<evidence type="ECO:0000256" key="3">
    <source>
        <dbReference type="SAM" id="MobiDB-lite"/>
    </source>
</evidence>
<dbReference type="CTD" id="20239836"/>